<proteinExistence type="predicted"/>
<evidence type="ECO:0000313" key="2">
    <source>
        <dbReference type="Proteomes" id="UP000184231"/>
    </source>
</evidence>
<gene>
    <name evidence="1" type="ORF">SAMN04487911_12732</name>
</gene>
<name>A0A1M6KRJ0_9FLAO</name>
<dbReference type="RefSeq" id="WP_072765445.1">
    <property type="nucleotide sequence ID" value="NZ_FQYX01000027.1"/>
</dbReference>
<protein>
    <submittedName>
        <fullName evidence="1">Uncharacterized protein</fullName>
    </submittedName>
</protein>
<dbReference type="AlphaFoldDB" id="A0A1M6KRJ0"/>
<accession>A0A1M6KRJ0</accession>
<dbReference type="EMBL" id="FQYX01000027">
    <property type="protein sequence ID" value="SHJ61510.1"/>
    <property type="molecule type" value="Genomic_DNA"/>
</dbReference>
<dbReference type="Proteomes" id="UP000184231">
    <property type="component" value="Unassembled WGS sequence"/>
</dbReference>
<reference evidence="1 2" key="1">
    <citation type="submission" date="2016-11" db="EMBL/GenBank/DDBJ databases">
        <authorList>
            <person name="Jaros S."/>
            <person name="Januszkiewicz K."/>
            <person name="Wedrychowicz H."/>
        </authorList>
    </citation>
    <scope>NUCLEOTIDE SEQUENCE [LARGE SCALE GENOMIC DNA]</scope>
    <source>
        <strain evidence="1 2">CGMCC 1.8863</strain>
    </source>
</reference>
<evidence type="ECO:0000313" key="1">
    <source>
        <dbReference type="EMBL" id="SHJ61510.1"/>
    </source>
</evidence>
<organism evidence="1 2">
    <name type="scientific">Arenibacter nanhaiticus</name>
    <dbReference type="NCBI Taxonomy" id="558155"/>
    <lineage>
        <taxon>Bacteria</taxon>
        <taxon>Pseudomonadati</taxon>
        <taxon>Bacteroidota</taxon>
        <taxon>Flavobacteriia</taxon>
        <taxon>Flavobacteriales</taxon>
        <taxon>Flavobacteriaceae</taxon>
        <taxon>Arenibacter</taxon>
    </lineage>
</organism>
<keyword evidence="2" id="KW-1185">Reference proteome</keyword>
<sequence length="84" mass="9864">MKLYHSILEFLYQNREKGFLGITHICLNPNLATQVAKEMKEEGVIELRQRRFGGENRTFNFMSPPRLAITPLGIKKYKSFYLLN</sequence>